<gene>
    <name evidence="1" type="ORF">GL267_06070</name>
</gene>
<dbReference type="InterPro" id="IPR027417">
    <property type="entry name" value="P-loop_NTPase"/>
</dbReference>
<reference evidence="1" key="1">
    <citation type="submission" date="2019-11" db="EMBL/GenBank/DDBJ databases">
        <title>Acidithiobacillus ferrianus sp. nov.: a facultatively anaerobic and extremely acidophilic chemolithoautotroph.</title>
        <authorList>
            <person name="Norris P.R."/>
            <person name="Falagan C."/>
            <person name="Moya-Beltran A."/>
            <person name="Castro M."/>
            <person name="Quatrini R."/>
            <person name="Johnson D.B."/>
        </authorList>
    </citation>
    <scope>NUCLEOTIDE SEQUENCE [LARGE SCALE GENOMIC DNA]</scope>
    <source>
        <strain evidence="1">MG</strain>
    </source>
</reference>
<evidence type="ECO:0008006" key="2">
    <source>
        <dbReference type="Google" id="ProtNLM"/>
    </source>
</evidence>
<sequence>MKEQVLPLHQPNFNIPIDNITLSERETLREWQPPVKVPKDYFWWEVRGGEIYISMPKLGHFHVKGGIQIDYSLINNADPIAMQAFISRALFSSIVHQRHEIPIRGTAIVSRNESGATIFSGKSGVGKSSISAILCLRGWSILADDICRISVLPEAKSEINLFVHHGYTAIQLTADTCNRLEIDTTVLRPAATERDKFYYTPERMALKQRAPTRIIILNRPASTSRLEWGRCSDEVAIAALEPQMCRIEIGKAILGSEKMIALVKSLISTVPVFVLSIPQDVGPEDVAMEIERAVCDQLLDGLGTR</sequence>
<dbReference type="RefSeq" id="WP_163097461.1">
    <property type="nucleotide sequence ID" value="NZ_CP127523.1"/>
</dbReference>
<comment type="caution">
    <text evidence="1">The sequence shown here is derived from an EMBL/GenBank/DDBJ whole genome shotgun (WGS) entry which is preliminary data.</text>
</comment>
<dbReference type="Gene3D" id="3.40.50.300">
    <property type="entry name" value="P-loop containing nucleotide triphosphate hydrolases"/>
    <property type="match status" value="1"/>
</dbReference>
<accession>A0A845U9V6</accession>
<protein>
    <recommendedName>
        <fullName evidence="2">HPr kinase/phosphorylase C-terminal domain-containing protein</fullName>
    </recommendedName>
</protein>
<proteinExistence type="predicted"/>
<name>A0A845U9V6_9PROT</name>
<dbReference type="EMBL" id="WNJL01000023">
    <property type="protein sequence ID" value="NDU42225.1"/>
    <property type="molecule type" value="Genomic_DNA"/>
</dbReference>
<dbReference type="SUPFAM" id="SSF53795">
    <property type="entry name" value="PEP carboxykinase-like"/>
    <property type="match status" value="1"/>
</dbReference>
<organism evidence="1">
    <name type="scientific">Acidithiobacillus ferrianus</name>
    <dbReference type="NCBI Taxonomy" id="2678518"/>
    <lineage>
        <taxon>Bacteria</taxon>
        <taxon>Pseudomonadati</taxon>
        <taxon>Pseudomonadota</taxon>
        <taxon>Acidithiobacillia</taxon>
        <taxon>Acidithiobacillales</taxon>
        <taxon>Acidithiobacillaceae</taxon>
        <taxon>Acidithiobacillus</taxon>
    </lineage>
</organism>
<evidence type="ECO:0000313" key="1">
    <source>
        <dbReference type="EMBL" id="NDU42225.1"/>
    </source>
</evidence>
<dbReference type="AlphaFoldDB" id="A0A845U9V6"/>